<evidence type="ECO:0000313" key="12">
    <source>
        <dbReference type="Proteomes" id="UP000018126"/>
    </source>
</evidence>
<evidence type="ECO:0000256" key="2">
    <source>
        <dbReference type="ARBA" id="ARBA00002280"/>
    </source>
</evidence>
<evidence type="ECO:0000256" key="3">
    <source>
        <dbReference type="ARBA" id="ARBA00004496"/>
    </source>
</evidence>
<dbReference type="InterPro" id="IPR033694">
    <property type="entry name" value="PGPEP1_Cys_AS"/>
</dbReference>
<name>V6Q626_9ENTE</name>
<accession>V6Q626</accession>
<dbReference type="InterPro" id="IPR016125">
    <property type="entry name" value="Peptidase_C15-like"/>
</dbReference>
<dbReference type="HAMAP" id="MF_00417">
    <property type="entry name" value="Pyrrolid_peptidase"/>
    <property type="match status" value="1"/>
</dbReference>
<dbReference type="FunFam" id="3.40.630.20:FF:000001">
    <property type="entry name" value="Pyrrolidone-carboxylate peptidase"/>
    <property type="match status" value="1"/>
</dbReference>
<comment type="function">
    <text evidence="2 9">Removes 5-oxoproline from various penultimate amino acid residues except L-proline.</text>
</comment>
<reference evidence="11 12" key="1">
    <citation type="journal article" date="2013" name="Genome Announc.">
        <title>High-Quality Draft Genome Sequence of Vagococcus lutrae Strain LBD1, Isolated from the Largemouth Bass Micropterus salmoides.</title>
        <authorList>
            <person name="Lebreton F."/>
            <person name="Valentino M.D."/>
            <person name="Duncan L.B."/>
            <person name="Zeng Q."/>
            <person name="Manson McGuire A."/>
            <person name="Earl A.M."/>
            <person name="Gilmore M.S."/>
        </authorList>
    </citation>
    <scope>NUCLEOTIDE SEQUENCE [LARGE SCALE GENOMIC DNA]</scope>
    <source>
        <strain evidence="11 12">LBD1</strain>
    </source>
</reference>
<comment type="similarity">
    <text evidence="4 9">Belongs to the peptidase C15 family.</text>
</comment>
<dbReference type="InterPro" id="IPR036440">
    <property type="entry name" value="Peptidase_C15-like_sf"/>
</dbReference>
<dbReference type="SUPFAM" id="SSF53182">
    <property type="entry name" value="Pyrrolidone carboxyl peptidase (pyroglutamate aminopeptidase)"/>
    <property type="match status" value="1"/>
</dbReference>
<feature type="active site" evidence="9">
    <location>
        <position position="168"/>
    </location>
</feature>
<evidence type="ECO:0000256" key="8">
    <source>
        <dbReference type="ARBA" id="ARBA00022807"/>
    </source>
</evidence>
<dbReference type="STRING" id="1408226.T233_00224"/>
<dbReference type="EMBL" id="AYSH01000003">
    <property type="protein sequence ID" value="EST90686.1"/>
    <property type="molecule type" value="Genomic_DNA"/>
</dbReference>
<dbReference type="GO" id="GO:0006508">
    <property type="term" value="P:proteolysis"/>
    <property type="evidence" value="ECO:0007669"/>
    <property type="project" value="UniProtKB-KW"/>
</dbReference>
<evidence type="ECO:0000256" key="1">
    <source>
        <dbReference type="ARBA" id="ARBA00001770"/>
    </source>
</evidence>
<dbReference type="eggNOG" id="COG2039">
    <property type="taxonomic scope" value="Bacteria"/>
</dbReference>
<dbReference type="AlphaFoldDB" id="V6Q626"/>
<dbReference type="PRINTS" id="PR00706">
    <property type="entry name" value="PYROGLUPTASE"/>
</dbReference>
<dbReference type="InterPro" id="IPR000816">
    <property type="entry name" value="Peptidase_C15"/>
</dbReference>
<protein>
    <recommendedName>
        <fullName evidence="9">Pyrrolidone-carboxylate peptidase</fullName>
        <ecNumber evidence="9">3.4.19.3</ecNumber>
    </recommendedName>
    <alternativeName>
        <fullName evidence="9">5-oxoprolyl-peptidase</fullName>
    </alternativeName>
    <alternativeName>
        <fullName evidence="9">Pyroglutamyl-peptidase I</fullName>
        <shortName evidence="9">PGP-I</shortName>
        <shortName evidence="9">Pyrase</shortName>
    </alternativeName>
</protein>
<evidence type="ECO:0000256" key="5">
    <source>
        <dbReference type="ARBA" id="ARBA00022490"/>
    </source>
</evidence>
<dbReference type="NCBIfam" id="TIGR00504">
    <property type="entry name" value="pyro_pdase"/>
    <property type="match status" value="1"/>
</dbReference>
<comment type="caution">
    <text evidence="11">The sequence shown here is derived from an EMBL/GenBank/DDBJ whole genome shotgun (WGS) entry which is preliminary data.</text>
</comment>
<evidence type="ECO:0000313" key="11">
    <source>
        <dbReference type="EMBL" id="EST90686.1"/>
    </source>
</evidence>
<dbReference type="GO" id="GO:0016920">
    <property type="term" value="F:pyroglutamyl-peptidase activity"/>
    <property type="evidence" value="ECO:0007669"/>
    <property type="project" value="UniProtKB-UniRule"/>
</dbReference>
<dbReference type="PATRIC" id="fig|1408226.3.peg.225"/>
<dbReference type="InterPro" id="IPR029762">
    <property type="entry name" value="PGP-I_bact-type"/>
</dbReference>
<feature type="active site" evidence="9 10">
    <location>
        <position position="144"/>
    </location>
</feature>
<evidence type="ECO:0000256" key="9">
    <source>
        <dbReference type="HAMAP-Rule" id="MF_00417"/>
    </source>
</evidence>
<dbReference type="Pfam" id="PF01470">
    <property type="entry name" value="Peptidase_C15"/>
    <property type="match status" value="1"/>
</dbReference>
<evidence type="ECO:0000256" key="10">
    <source>
        <dbReference type="PROSITE-ProRule" id="PRU10077"/>
    </source>
</evidence>
<dbReference type="PANTHER" id="PTHR23402:SF1">
    <property type="entry name" value="PYROGLUTAMYL-PEPTIDASE I"/>
    <property type="match status" value="1"/>
</dbReference>
<dbReference type="EC" id="3.4.19.3" evidence="9"/>
<dbReference type="Proteomes" id="UP000018126">
    <property type="component" value="Unassembled WGS sequence"/>
</dbReference>
<organism evidence="11 12">
    <name type="scientific">Vagococcus lutrae LBD1</name>
    <dbReference type="NCBI Taxonomy" id="1408226"/>
    <lineage>
        <taxon>Bacteria</taxon>
        <taxon>Bacillati</taxon>
        <taxon>Bacillota</taxon>
        <taxon>Bacilli</taxon>
        <taxon>Lactobacillales</taxon>
        <taxon>Enterococcaceae</taxon>
        <taxon>Vagococcus</taxon>
    </lineage>
</organism>
<proteinExistence type="inferred from homology"/>
<feature type="active site" evidence="9">
    <location>
        <position position="81"/>
    </location>
</feature>
<comment type="subcellular location">
    <subcellularLocation>
        <location evidence="3 9">Cytoplasm</location>
    </subcellularLocation>
</comment>
<dbReference type="CDD" id="cd00501">
    <property type="entry name" value="Peptidase_C15"/>
    <property type="match status" value="1"/>
</dbReference>
<dbReference type="Gene3D" id="3.40.630.20">
    <property type="entry name" value="Peptidase C15, pyroglutamyl peptidase I-like"/>
    <property type="match status" value="1"/>
</dbReference>
<gene>
    <name evidence="9" type="primary">pcp</name>
    <name evidence="11" type="ORF">T233_00224</name>
</gene>
<dbReference type="NCBIfam" id="NF009676">
    <property type="entry name" value="PRK13197.1"/>
    <property type="match status" value="1"/>
</dbReference>
<keyword evidence="8 9" id="KW-0788">Thiol protease</keyword>
<evidence type="ECO:0000256" key="7">
    <source>
        <dbReference type="ARBA" id="ARBA00022801"/>
    </source>
</evidence>
<keyword evidence="5 9" id="KW-0963">Cytoplasm</keyword>
<comment type="subunit">
    <text evidence="9">Homotetramer.</text>
</comment>
<dbReference type="PANTHER" id="PTHR23402">
    <property type="entry name" value="PROTEASE FAMILY C15 PYROGLUTAMYL-PEPTIDASE I-RELATED"/>
    <property type="match status" value="1"/>
</dbReference>
<dbReference type="GO" id="GO:0005829">
    <property type="term" value="C:cytosol"/>
    <property type="evidence" value="ECO:0007669"/>
    <property type="project" value="InterPro"/>
</dbReference>
<comment type="catalytic activity">
    <reaction evidence="1 9 10">
        <text>Release of an N-terminal pyroglutamyl group from a polypeptide, the second amino acid generally not being Pro.</text>
        <dbReference type="EC" id="3.4.19.3"/>
    </reaction>
</comment>
<sequence>MIEMKILVTGFDPFGTDTMNPAIEAVKRLPDTVNGADIIKLEIPTVFGKSAEVVRQAMTEHDVDYVLNIGQAGGRFDMTPERVAINLDDARIADNEGNQPIDVPIKADGEAAYFSQLPIKAMVTAMKEAGIPASVSNSAGTFVCNHIMYQTLYLTHTEFPKAKAGFMHVPFLPEQVLERPNTASMSLSDIVKAIEVSLEAIVDYHGKDDLKVVGGKTH</sequence>
<keyword evidence="6 9" id="KW-0645">Protease</keyword>
<evidence type="ECO:0000256" key="6">
    <source>
        <dbReference type="ARBA" id="ARBA00022670"/>
    </source>
</evidence>
<dbReference type="PROSITE" id="PS01334">
    <property type="entry name" value="PYRASE_CYS"/>
    <property type="match status" value="1"/>
</dbReference>
<dbReference type="PIRSF" id="PIRSF015592">
    <property type="entry name" value="Prld-crbxl_pptds"/>
    <property type="match status" value="1"/>
</dbReference>
<keyword evidence="12" id="KW-1185">Reference proteome</keyword>
<keyword evidence="7 9" id="KW-0378">Hydrolase</keyword>
<evidence type="ECO:0000256" key="4">
    <source>
        <dbReference type="ARBA" id="ARBA00006641"/>
    </source>
</evidence>